<dbReference type="Proteomes" id="UP000550729">
    <property type="component" value="Unassembled WGS sequence"/>
</dbReference>
<proteinExistence type="predicted"/>
<organism evidence="4 5">
    <name type="scientific">Gordonia asplenii</name>
    <dbReference type="NCBI Taxonomy" id="2725283"/>
    <lineage>
        <taxon>Bacteria</taxon>
        <taxon>Bacillati</taxon>
        <taxon>Actinomycetota</taxon>
        <taxon>Actinomycetes</taxon>
        <taxon>Mycobacteriales</taxon>
        <taxon>Gordoniaceae</taxon>
        <taxon>Gordonia</taxon>
    </lineage>
</organism>
<feature type="domain" description="Mammalian cell entry C-terminal" evidence="3">
    <location>
        <begin position="123"/>
        <end position="258"/>
    </location>
</feature>
<keyword evidence="5" id="KW-1185">Reference proteome</keyword>
<keyword evidence="1" id="KW-1133">Transmembrane helix</keyword>
<feature type="domain" description="Mce/MlaD" evidence="2">
    <location>
        <begin position="39"/>
        <end position="115"/>
    </location>
</feature>
<evidence type="ECO:0000313" key="5">
    <source>
        <dbReference type="Proteomes" id="UP000550729"/>
    </source>
</evidence>
<dbReference type="InterPro" id="IPR003399">
    <property type="entry name" value="Mce/MlaD"/>
</dbReference>
<dbReference type="InterPro" id="IPR024516">
    <property type="entry name" value="Mce_C"/>
</dbReference>
<evidence type="ECO:0000259" key="2">
    <source>
        <dbReference type="Pfam" id="PF02470"/>
    </source>
</evidence>
<keyword evidence="1" id="KW-0812">Transmembrane</keyword>
<dbReference type="InterPro" id="IPR052336">
    <property type="entry name" value="MlaD_Phospholipid_Transporter"/>
</dbReference>
<evidence type="ECO:0000256" key="1">
    <source>
        <dbReference type="SAM" id="Phobius"/>
    </source>
</evidence>
<comment type="caution">
    <text evidence="4">The sequence shown here is derived from an EMBL/GenBank/DDBJ whole genome shotgun (WGS) entry which is preliminary data.</text>
</comment>
<keyword evidence="1" id="KW-0472">Membrane</keyword>
<gene>
    <name evidence="4" type="ORF">HH308_05830</name>
</gene>
<reference evidence="4 5" key="1">
    <citation type="submission" date="2020-04" db="EMBL/GenBank/DDBJ databases">
        <title>Gordonia sp. nov. TBRC 11910.</title>
        <authorList>
            <person name="Suriyachadkun C."/>
        </authorList>
    </citation>
    <scope>NUCLEOTIDE SEQUENCE [LARGE SCALE GENOMIC DNA]</scope>
    <source>
        <strain evidence="4 5">TBRC 11910</strain>
    </source>
</reference>
<dbReference type="PANTHER" id="PTHR33371">
    <property type="entry name" value="INTERMEMBRANE PHOSPHOLIPID TRANSPORT SYSTEM BINDING PROTEIN MLAD-RELATED"/>
    <property type="match status" value="1"/>
</dbReference>
<sequence>MKSVVRTLVYLVIFAIVAVAGGIFIANAINRPTEGDSASYSAEFSNASGLRVGNDVRALGVRVGKVTAVALDRRDETSLARVSFSLSSSQHIYSDSKLAIRYLNLTGIRYLDLQQRSATGPTAAAGSTIGLESTVPSFDITTIFHGLAPVFAVMSPDDINHFSESLLALVQGDGTGFSRLVDSLNKVLAVVDDRSAVVNLLVSNLQQLSSSIGGGENSLTPIIGYLSNLGSTLVQLMPDLRHLADYSSDTLVSTDNFLASLGLRDNRTPDLDVFIGQIMPIAQSVVGYLSLAPGILSALNSALPVPGTTATSFTCSRGRASVPASIGVFIRGTQVTLCKR</sequence>
<name>A0A848KNW5_9ACTN</name>
<evidence type="ECO:0000259" key="3">
    <source>
        <dbReference type="Pfam" id="PF11887"/>
    </source>
</evidence>
<evidence type="ECO:0000313" key="4">
    <source>
        <dbReference type="EMBL" id="NMO00734.1"/>
    </source>
</evidence>
<dbReference type="EMBL" id="JABBNB010000005">
    <property type="protein sequence ID" value="NMO00734.1"/>
    <property type="molecule type" value="Genomic_DNA"/>
</dbReference>
<dbReference type="Pfam" id="PF02470">
    <property type="entry name" value="MlaD"/>
    <property type="match status" value="1"/>
</dbReference>
<feature type="transmembrane region" description="Helical" evidence="1">
    <location>
        <begin position="7"/>
        <end position="29"/>
    </location>
</feature>
<dbReference type="PANTHER" id="PTHR33371:SF17">
    <property type="entry name" value="MCE-FAMILY PROTEIN MCE1B"/>
    <property type="match status" value="1"/>
</dbReference>
<dbReference type="AlphaFoldDB" id="A0A848KNW5"/>
<dbReference type="RefSeq" id="WP_170193248.1">
    <property type="nucleotide sequence ID" value="NZ_JABBNB010000005.1"/>
</dbReference>
<dbReference type="GO" id="GO:0051701">
    <property type="term" value="P:biological process involved in interaction with host"/>
    <property type="evidence" value="ECO:0007669"/>
    <property type="project" value="TreeGrafter"/>
</dbReference>
<protein>
    <submittedName>
        <fullName evidence="4">MCE family protein</fullName>
    </submittedName>
</protein>
<accession>A0A848KNW5</accession>
<dbReference type="Pfam" id="PF11887">
    <property type="entry name" value="Mce4_CUP1"/>
    <property type="match status" value="1"/>
</dbReference>
<dbReference type="GO" id="GO:0005576">
    <property type="term" value="C:extracellular region"/>
    <property type="evidence" value="ECO:0007669"/>
    <property type="project" value="TreeGrafter"/>
</dbReference>